<dbReference type="GO" id="GO:0006646">
    <property type="term" value="P:phosphatidylethanolamine biosynthetic process"/>
    <property type="evidence" value="ECO:0007669"/>
    <property type="project" value="UniProtKB-UniRule"/>
</dbReference>
<name>V9HL87_9NEIS</name>
<comment type="pathway">
    <text evidence="11">Phospholipid metabolism; phosphatidylethanolamine biosynthesis; phosphatidylethanolamine from CDP-diacylglycerol: step 2/2.</text>
</comment>
<keyword evidence="10 11" id="KW-0670">Pyruvate</keyword>
<feature type="modified residue" description="Pyruvic acid (Ser); by autocatalysis" evidence="11">
    <location>
        <position position="183"/>
    </location>
</feature>
<dbReference type="EMBL" id="ADCY02000053">
    <property type="protein sequence ID" value="EFG30308.1"/>
    <property type="molecule type" value="Genomic_DNA"/>
</dbReference>
<dbReference type="STRING" id="641147.HMPREF9021_01805"/>
<keyword evidence="7 11" id="KW-0594">Phospholipid biosynthesis</keyword>
<keyword evidence="9 11" id="KW-1208">Phospholipid metabolism</keyword>
<feature type="transmembrane region" description="Helical" evidence="14">
    <location>
        <begin position="15"/>
        <end position="37"/>
    </location>
</feature>
<proteinExistence type="inferred from homology"/>
<keyword evidence="12" id="KW-0175">Coiled coil</keyword>
<dbReference type="InterPro" id="IPR003817">
    <property type="entry name" value="PS_Dcarbxylase"/>
</dbReference>
<dbReference type="GO" id="GO:0004609">
    <property type="term" value="F:phosphatidylserine decarboxylase activity"/>
    <property type="evidence" value="ECO:0007669"/>
    <property type="project" value="UniProtKB-UniRule"/>
</dbReference>
<feature type="chain" id="PRO_5023309255" description="Phosphatidylserine decarboxylase beta chain" evidence="11">
    <location>
        <begin position="1"/>
        <end position="182"/>
    </location>
</feature>
<comment type="similarity">
    <text evidence="11">Belongs to the phosphatidylserine decarboxylase family. PSD-A subfamily.</text>
</comment>
<dbReference type="NCBIfam" id="NF003680">
    <property type="entry name" value="PRK05305.1-5"/>
    <property type="match status" value="1"/>
</dbReference>
<keyword evidence="4 11" id="KW-0443">Lipid metabolism</keyword>
<evidence type="ECO:0000256" key="11">
    <source>
        <dbReference type="HAMAP-Rule" id="MF_00664"/>
    </source>
</evidence>
<dbReference type="HOGENOM" id="CLU_554221_0_0_4"/>
<feature type="region of interest" description="Disordered" evidence="13">
    <location>
        <begin position="239"/>
        <end position="258"/>
    </location>
</feature>
<evidence type="ECO:0000256" key="9">
    <source>
        <dbReference type="ARBA" id="ARBA00023264"/>
    </source>
</evidence>
<keyword evidence="14" id="KW-1133">Transmembrane helix</keyword>
<organism evidence="15 16">
    <name type="scientific">Simonsiella muelleri ATCC 29453</name>
    <dbReference type="NCBI Taxonomy" id="641147"/>
    <lineage>
        <taxon>Bacteria</taxon>
        <taxon>Pseudomonadati</taxon>
        <taxon>Pseudomonadota</taxon>
        <taxon>Betaproteobacteria</taxon>
        <taxon>Neisseriales</taxon>
        <taxon>Neisseriaceae</taxon>
        <taxon>Simonsiella</taxon>
    </lineage>
</organism>
<keyword evidence="14" id="KW-0812">Transmembrane</keyword>
<evidence type="ECO:0000256" key="10">
    <source>
        <dbReference type="ARBA" id="ARBA00023317"/>
    </source>
</evidence>
<dbReference type="NCBIfam" id="NF003678">
    <property type="entry name" value="PRK05305.1-2"/>
    <property type="match status" value="1"/>
</dbReference>
<evidence type="ECO:0000256" key="4">
    <source>
        <dbReference type="ARBA" id="ARBA00023098"/>
    </source>
</evidence>
<evidence type="ECO:0000256" key="2">
    <source>
        <dbReference type="ARBA" id="ARBA00022516"/>
    </source>
</evidence>
<sequence length="492" mass="53585">MNRYYPHTIIAQEGWLFIIGGLVLSVLFTCLCGWWSLPFWAFTLFCVNFFRDPARNIPEAPDAILSPADGRVVVVERAIDPYRQTSALKISIFMNIFNVHSQRSPISGSVTEVQYTAGKFVNASLDKSSNENERNAVLMTTRTGRELTVVQVAGLVARRILCYTNKGDSILRGERYGFIRFGSRIDVYLPLDATANVAIGDKIRASETILAYLPLEKSDVPDDENNGISTNKSLAESRLKADVQAQHAESTPTAASTTTQFELTQVSEEEARLKAETEKLKAENEQARQAVAQAKAQADAEIAQLKAQAEQARLEVERAKAAAEAEMAKLKAEQDAAAAKAKAEQEAKAQAEKLKAEQEAAAAKAKAEQEAKAQAEKLKAEQEAAAAKAKAEQEAKVLAEAKAKEEAIAKARADAEAKLKADAAAKAKAATEAKAKVKAEQEAKAKAEAEALAEIAARPPIVRREVFAAVPEPWQTIEPREVIIRTEIKDKK</sequence>
<evidence type="ECO:0000256" key="13">
    <source>
        <dbReference type="SAM" id="MobiDB-lite"/>
    </source>
</evidence>
<dbReference type="eggNOG" id="COG0688">
    <property type="taxonomic scope" value="Bacteria"/>
</dbReference>
<dbReference type="PANTHER" id="PTHR35809">
    <property type="entry name" value="ARCHAETIDYLSERINE DECARBOXYLASE PROENZYME-RELATED"/>
    <property type="match status" value="1"/>
</dbReference>
<evidence type="ECO:0000256" key="5">
    <source>
        <dbReference type="ARBA" id="ARBA00023136"/>
    </source>
</evidence>
<dbReference type="PANTHER" id="PTHR35809:SF1">
    <property type="entry name" value="ARCHAETIDYLSERINE DECARBOXYLASE PROENZYME-RELATED"/>
    <property type="match status" value="1"/>
</dbReference>
<comment type="subunit">
    <text evidence="11">Heterodimer of a large membrane-associated beta subunit and a small pyruvoyl-containing alpha subunit.</text>
</comment>
<comment type="subcellular location">
    <subcellularLocation>
        <location evidence="11">Cell membrane</location>
        <topology evidence="11">Peripheral membrane protein</topology>
    </subcellularLocation>
</comment>
<dbReference type="NCBIfam" id="NF003685">
    <property type="entry name" value="PRK05305.2-5"/>
    <property type="match status" value="1"/>
</dbReference>
<accession>V9HL87</accession>
<evidence type="ECO:0000313" key="15">
    <source>
        <dbReference type="EMBL" id="EFG30308.1"/>
    </source>
</evidence>
<evidence type="ECO:0000313" key="16">
    <source>
        <dbReference type="Proteomes" id="UP000017813"/>
    </source>
</evidence>
<dbReference type="Proteomes" id="UP000017813">
    <property type="component" value="Unassembled WGS sequence"/>
</dbReference>
<keyword evidence="6 11" id="KW-0865">Zymogen</keyword>
<comment type="function">
    <text evidence="11">Catalyzes the formation of phosphatidylethanolamine (PtdEtn) from phosphatidylserine (PtdSer).</text>
</comment>
<evidence type="ECO:0000256" key="6">
    <source>
        <dbReference type="ARBA" id="ARBA00023145"/>
    </source>
</evidence>
<comment type="caution">
    <text evidence="15">The sequence shown here is derived from an EMBL/GenBank/DDBJ whole genome shotgun (WGS) entry which is preliminary data.</text>
</comment>
<reference evidence="15 16" key="1">
    <citation type="submission" date="2010-03" db="EMBL/GenBank/DDBJ databases">
        <authorList>
            <consortium name="The Broad Institute Genome Sequencing Platform"/>
            <person name="Ward D."/>
            <person name="Earl A."/>
            <person name="Feldgarden M."/>
            <person name="Gevers D."/>
            <person name="Young S."/>
            <person name="Zeng Q."/>
            <person name="Koehrsen M."/>
            <person name="Alvarado L."/>
            <person name="Berlin A.M."/>
            <person name="Borenstein D."/>
            <person name="Chapman S.B."/>
            <person name="Chen Z."/>
            <person name="Engels R."/>
            <person name="Freedman E."/>
            <person name="Gellesch M."/>
            <person name="Goldberg J."/>
            <person name="Griggs A."/>
            <person name="Gujja S."/>
            <person name="Heilman E.R."/>
            <person name="Heiman D.I."/>
            <person name="Hepburn T.A."/>
            <person name="Howarth C."/>
            <person name="Jen D."/>
            <person name="Larson L."/>
            <person name="Mehta T."/>
            <person name="Park D."/>
            <person name="Pearson M."/>
            <person name="Richards J."/>
            <person name="Roberts A."/>
            <person name="Saif S."/>
            <person name="Shea T.D."/>
            <person name="Shenoy N."/>
            <person name="Sisk P."/>
            <person name="Stolte C."/>
            <person name="Sykes S.N."/>
            <person name="Walk T."/>
            <person name="White J."/>
            <person name="Yandava C."/>
            <person name="Izard J."/>
            <person name="Baranova O.V."/>
            <person name="Blanton J.M."/>
            <person name="Tanner A.C."/>
            <person name="Dewhirst F."/>
            <person name="Haas B."/>
            <person name="Nusbaum C."/>
            <person name="Birren B."/>
        </authorList>
    </citation>
    <scope>NUCLEOTIDE SEQUENCE [LARGE SCALE GENOMIC DNA]</scope>
    <source>
        <strain evidence="15 16">ATCC 29453</strain>
    </source>
</reference>
<comment type="catalytic activity">
    <reaction evidence="11">
        <text>a 1,2-diacyl-sn-glycero-3-phospho-L-serine + H(+) = a 1,2-diacyl-sn-glycero-3-phosphoethanolamine + CO2</text>
        <dbReference type="Rhea" id="RHEA:20828"/>
        <dbReference type="ChEBI" id="CHEBI:15378"/>
        <dbReference type="ChEBI" id="CHEBI:16526"/>
        <dbReference type="ChEBI" id="CHEBI:57262"/>
        <dbReference type="ChEBI" id="CHEBI:64612"/>
        <dbReference type="EC" id="4.1.1.65"/>
    </reaction>
</comment>
<gene>
    <name evidence="11" type="primary">psd</name>
    <name evidence="15" type="ORF">HMPREF9021_01805</name>
</gene>
<dbReference type="UniPathway" id="UPA00558">
    <property type="reaction ID" value="UER00616"/>
</dbReference>
<protein>
    <recommendedName>
        <fullName evidence="11">Phosphatidylserine decarboxylase proenzyme</fullName>
        <ecNumber evidence="11">4.1.1.65</ecNumber>
    </recommendedName>
    <component>
        <recommendedName>
            <fullName evidence="11">Phosphatidylserine decarboxylase alpha chain</fullName>
        </recommendedName>
    </component>
    <component>
        <recommendedName>
            <fullName evidence="11">Phosphatidylserine decarboxylase beta chain</fullName>
        </recommendedName>
    </component>
</protein>
<comment type="PTM">
    <text evidence="11">Is synthesized initially as an inactive proenzyme. Formation of the active enzyme involves a self-maturation process in which the active site pyruvoyl group is generated from an internal serine residue via an autocatalytic post-translational modification. Two non-identical subunits are generated from the proenzyme in this reaction, and the pyruvate is formed at the N-terminus of the alpha chain, which is derived from the carboxyl end of the proenzyme. The post-translation cleavage follows an unusual pathway, termed non-hydrolytic serinolysis, in which the side chain hydroxyl group of the serine supplies its oxygen atom to form the C-terminus of the beta chain, while the remainder of the serine residue undergoes an oxidative deamination to produce ammonia and the pyruvoyl prosthetic group on the alpha chain.</text>
</comment>
<evidence type="ECO:0000256" key="14">
    <source>
        <dbReference type="SAM" id="Phobius"/>
    </source>
</evidence>
<feature type="site" description="Cleavage (non-hydrolytic); by autocatalysis" evidence="11">
    <location>
        <begin position="182"/>
        <end position="183"/>
    </location>
</feature>
<comment type="cofactor">
    <cofactor evidence="11">
        <name>pyruvate</name>
        <dbReference type="ChEBI" id="CHEBI:15361"/>
    </cofactor>
    <text evidence="11">Binds 1 pyruvoyl group covalently per subunit.</text>
</comment>
<keyword evidence="5 11" id="KW-0472">Membrane</keyword>
<evidence type="ECO:0000256" key="8">
    <source>
        <dbReference type="ARBA" id="ARBA00023239"/>
    </source>
</evidence>
<dbReference type="EC" id="4.1.1.65" evidence="11"/>
<keyword evidence="8 11" id="KW-0456">Lyase</keyword>
<dbReference type="InterPro" id="IPR033175">
    <property type="entry name" value="PSD-A"/>
</dbReference>
<evidence type="ECO:0000256" key="1">
    <source>
        <dbReference type="ARBA" id="ARBA00022475"/>
    </source>
</evidence>
<keyword evidence="3 11" id="KW-0210">Decarboxylase</keyword>
<keyword evidence="2 11" id="KW-0444">Lipid biosynthesis</keyword>
<dbReference type="Pfam" id="PF02666">
    <property type="entry name" value="PS_Dcarbxylase"/>
    <property type="match status" value="1"/>
</dbReference>
<feature type="coiled-coil region" evidence="12">
    <location>
        <begin position="263"/>
        <end position="450"/>
    </location>
</feature>
<dbReference type="GO" id="GO:0005886">
    <property type="term" value="C:plasma membrane"/>
    <property type="evidence" value="ECO:0007669"/>
    <property type="project" value="UniProtKB-SubCell"/>
</dbReference>
<keyword evidence="1 11" id="KW-1003">Cell membrane</keyword>
<feature type="active site" description="Schiff-base intermediate with substrate; via pyruvic acid" evidence="11">
    <location>
        <position position="183"/>
    </location>
</feature>
<dbReference type="AlphaFoldDB" id="V9HL87"/>
<evidence type="ECO:0000256" key="7">
    <source>
        <dbReference type="ARBA" id="ARBA00023209"/>
    </source>
</evidence>
<evidence type="ECO:0000256" key="3">
    <source>
        <dbReference type="ARBA" id="ARBA00022793"/>
    </source>
</evidence>
<dbReference type="NCBIfam" id="TIGR00164">
    <property type="entry name" value="AS_decarb"/>
    <property type="match status" value="1"/>
</dbReference>
<evidence type="ECO:0000256" key="12">
    <source>
        <dbReference type="SAM" id="Coils"/>
    </source>
</evidence>
<feature type="chain" id="PRO_5023309254" description="Phosphatidylserine decarboxylase alpha chain" evidence="11">
    <location>
        <begin position="183"/>
        <end position="492"/>
    </location>
</feature>
<dbReference type="HAMAP" id="MF_00664">
    <property type="entry name" value="PS_decarb_PSD_A"/>
    <property type="match status" value="1"/>
</dbReference>
<reference evidence="15 16" key="2">
    <citation type="submission" date="2011-10" db="EMBL/GenBank/DDBJ databases">
        <title>The Genome Sequence of Simonsiella muelleri ATCC 29453.</title>
        <authorList>
            <consortium name="The Broad Institute Genome Sequencing Platform"/>
            <consortium name="The Broad Institute Genome Sequencing Center for Infectious Disease"/>
            <person name="Earl A."/>
            <person name="Ward D."/>
            <person name="Feldgarden M."/>
            <person name="Gevers D."/>
            <person name="Izard J."/>
            <person name="Baranova O.V."/>
            <person name="Blanton J.M."/>
            <person name="Tanner A.C."/>
            <person name="Dewhirst F."/>
            <person name="Young S.K."/>
            <person name="Zeng Q."/>
            <person name="Gargeya S."/>
            <person name="Fitzgerald M."/>
            <person name="Haas B."/>
            <person name="Abouelleil A."/>
            <person name="Alvarado L."/>
            <person name="Arachchi H.M."/>
            <person name="Berlin A."/>
            <person name="Brown A."/>
            <person name="Chapman S.B."/>
            <person name="Chen Z."/>
            <person name="Dunbar C."/>
            <person name="Freedman E."/>
            <person name="Gearin G."/>
            <person name="Goldberg J."/>
            <person name="Griggs A."/>
            <person name="Gujja S."/>
            <person name="Heiman D."/>
            <person name="Howarth C."/>
            <person name="Larson L."/>
            <person name="Lui A."/>
            <person name="MacDonald P.J.P."/>
            <person name="Montmayeur A."/>
            <person name="Murphy C."/>
            <person name="Neiman D."/>
            <person name="Pearson M."/>
            <person name="Priest M."/>
            <person name="Roberts A."/>
            <person name="Saif S."/>
            <person name="Shea T."/>
            <person name="Shenoy N."/>
            <person name="Sisk P."/>
            <person name="Stolte C."/>
            <person name="Sykes S."/>
            <person name="Wortman J."/>
            <person name="Nusbaum C."/>
            <person name="Birren B."/>
        </authorList>
    </citation>
    <scope>NUCLEOTIDE SEQUENCE [LARGE SCALE GENOMIC DNA]</scope>
    <source>
        <strain evidence="15 16">ATCC 29453</strain>
    </source>
</reference>
<keyword evidence="16" id="KW-1185">Reference proteome</keyword>